<protein>
    <submittedName>
        <fullName evidence="7">DUF86 domain-containing protein</fullName>
    </submittedName>
</protein>
<sequence length="115" mass="13646">MRGKLGDKARIHHILEALEEIETYLIEIDFNTFLNNSMMRFACIKQMEIIGEASNHISEEIKNQFSDIEWTQIIGMRNIFVHEYFGVDLILVWEIIKNDLPILKERIIRIRSLLD</sequence>
<dbReference type="GO" id="GO:0004540">
    <property type="term" value="F:RNA nuclease activity"/>
    <property type="evidence" value="ECO:0007669"/>
    <property type="project" value="InterPro"/>
</dbReference>
<dbReference type="RefSeq" id="WP_136827615.1">
    <property type="nucleotide sequence ID" value="NZ_SWBP01000008.1"/>
</dbReference>
<dbReference type="InterPro" id="IPR008201">
    <property type="entry name" value="HepT-like"/>
</dbReference>
<keyword evidence="1" id="KW-0597">Phosphoprotein</keyword>
<dbReference type="GO" id="GO:0110001">
    <property type="term" value="C:toxin-antitoxin complex"/>
    <property type="evidence" value="ECO:0007669"/>
    <property type="project" value="InterPro"/>
</dbReference>
<reference evidence="7 8" key="1">
    <citation type="submission" date="2019-04" db="EMBL/GenBank/DDBJ databases">
        <title>Pedobacter sp. AR-3-17 sp. nov., isolated from Arctic soil.</title>
        <authorList>
            <person name="Dahal R.H."/>
            <person name="Kim D.-U."/>
        </authorList>
    </citation>
    <scope>NUCLEOTIDE SEQUENCE [LARGE SCALE GENOMIC DNA]</scope>
    <source>
        <strain evidence="7 8">AR-3-17</strain>
    </source>
</reference>
<dbReference type="Proteomes" id="UP000308181">
    <property type="component" value="Unassembled WGS sequence"/>
</dbReference>
<evidence type="ECO:0000256" key="4">
    <source>
        <dbReference type="ARBA" id="ARBA00022741"/>
    </source>
</evidence>
<dbReference type="GO" id="GO:0016787">
    <property type="term" value="F:hydrolase activity"/>
    <property type="evidence" value="ECO:0007669"/>
    <property type="project" value="UniProtKB-KW"/>
</dbReference>
<keyword evidence="8" id="KW-1185">Reference proteome</keyword>
<dbReference type="InterPro" id="IPR051813">
    <property type="entry name" value="HepT_RNase_toxin"/>
</dbReference>
<evidence type="ECO:0000256" key="1">
    <source>
        <dbReference type="ARBA" id="ARBA00022553"/>
    </source>
</evidence>
<evidence type="ECO:0000256" key="5">
    <source>
        <dbReference type="ARBA" id="ARBA00022801"/>
    </source>
</evidence>
<comment type="caution">
    <text evidence="7">The sequence shown here is derived from an EMBL/GenBank/DDBJ whole genome shotgun (WGS) entry which is preliminary data.</text>
</comment>
<evidence type="ECO:0000313" key="7">
    <source>
        <dbReference type="EMBL" id="TKB95569.1"/>
    </source>
</evidence>
<evidence type="ECO:0000313" key="8">
    <source>
        <dbReference type="Proteomes" id="UP000308181"/>
    </source>
</evidence>
<name>A0A4U1BT83_9SPHI</name>
<dbReference type="AlphaFoldDB" id="A0A4U1BT83"/>
<dbReference type="OrthoDB" id="955324at2"/>
<dbReference type="Pfam" id="PF01934">
    <property type="entry name" value="HepT-like"/>
    <property type="match status" value="1"/>
</dbReference>
<evidence type="ECO:0000256" key="2">
    <source>
        <dbReference type="ARBA" id="ARBA00022649"/>
    </source>
</evidence>
<evidence type="ECO:0000256" key="3">
    <source>
        <dbReference type="ARBA" id="ARBA00022722"/>
    </source>
</evidence>
<dbReference type="InterPro" id="IPR037038">
    <property type="entry name" value="HepT-like_sf"/>
</dbReference>
<comment type="similarity">
    <text evidence="6">Belongs to the HepT RNase toxin family.</text>
</comment>
<keyword evidence="2" id="KW-1277">Toxin-antitoxin system</keyword>
<dbReference type="GO" id="GO:0000166">
    <property type="term" value="F:nucleotide binding"/>
    <property type="evidence" value="ECO:0007669"/>
    <property type="project" value="UniProtKB-KW"/>
</dbReference>
<accession>A0A4U1BT83</accession>
<proteinExistence type="inferred from homology"/>
<dbReference type="Gene3D" id="1.20.120.580">
    <property type="entry name" value="bsu32300-like"/>
    <property type="match status" value="1"/>
</dbReference>
<keyword evidence="3" id="KW-0540">Nuclease</keyword>
<keyword evidence="4" id="KW-0547">Nucleotide-binding</keyword>
<evidence type="ECO:0000256" key="6">
    <source>
        <dbReference type="ARBA" id="ARBA00024207"/>
    </source>
</evidence>
<organism evidence="7 8">
    <name type="scientific">Pedobacter cryophilus</name>
    <dbReference type="NCBI Taxonomy" id="2571271"/>
    <lineage>
        <taxon>Bacteria</taxon>
        <taxon>Pseudomonadati</taxon>
        <taxon>Bacteroidota</taxon>
        <taxon>Sphingobacteriia</taxon>
        <taxon>Sphingobacteriales</taxon>
        <taxon>Sphingobacteriaceae</taxon>
        <taxon>Pedobacter</taxon>
    </lineage>
</organism>
<dbReference type="EMBL" id="SWBP01000008">
    <property type="protein sequence ID" value="TKB95569.1"/>
    <property type="molecule type" value="Genomic_DNA"/>
</dbReference>
<dbReference type="PANTHER" id="PTHR34139:SF1">
    <property type="entry name" value="RNASE MJ1380-RELATED"/>
    <property type="match status" value="1"/>
</dbReference>
<dbReference type="PANTHER" id="PTHR34139">
    <property type="entry name" value="UPF0331 PROTEIN MJ0127"/>
    <property type="match status" value="1"/>
</dbReference>
<keyword evidence="5" id="KW-0378">Hydrolase</keyword>
<gene>
    <name evidence="7" type="ORF">FA046_16345</name>
</gene>